<feature type="transmembrane region" description="Helical" evidence="2">
    <location>
        <begin position="120"/>
        <end position="140"/>
    </location>
</feature>
<keyword evidence="2" id="KW-0472">Membrane</keyword>
<organism evidence="4 5">
    <name type="scientific">Roseibium denhamense</name>
    <dbReference type="NCBI Taxonomy" id="76305"/>
    <lineage>
        <taxon>Bacteria</taxon>
        <taxon>Pseudomonadati</taxon>
        <taxon>Pseudomonadota</taxon>
        <taxon>Alphaproteobacteria</taxon>
        <taxon>Hyphomicrobiales</taxon>
        <taxon>Stappiaceae</taxon>
        <taxon>Roseibium</taxon>
    </lineage>
</organism>
<keyword evidence="4" id="KW-0238">DNA-binding</keyword>
<evidence type="ECO:0000259" key="3">
    <source>
        <dbReference type="PROSITE" id="PS50930"/>
    </source>
</evidence>
<proteinExistence type="predicted"/>
<comment type="caution">
    <text evidence="4">The sequence shown here is derived from an EMBL/GenBank/DDBJ whole genome shotgun (WGS) entry which is preliminary data.</text>
</comment>
<feature type="transmembrane region" description="Helical" evidence="2">
    <location>
        <begin position="38"/>
        <end position="61"/>
    </location>
</feature>
<dbReference type="EMBL" id="FXTT01000001">
    <property type="protein sequence ID" value="SMP10824.1"/>
    <property type="molecule type" value="Genomic_DNA"/>
</dbReference>
<feature type="region of interest" description="Disordered" evidence="1">
    <location>
        <begin position="152"/>
        <end position="182"/>
    </location>
</feature>
<protein>
    <submittedName>
        <fullName evidence="4">LytTr DNA-binding domain-containing protein</fullName>
    </submittedName>
</protein>
<evidence type="ECO:0000313" key="4">
    <source>
        <dbReference type="EMBL" id="SMP10824.1"/>
    </source>
</evidence>
<evidence type="ECO:0000313" key="5">
    <source>
        <dbReference type="Proteomes" id="UP001157914"/>
    </source>
</evidence>
<dbReference type="RefSeq" id="WP_155191957.1">
    <property type="nucleotide sequence ID" value="NZ_BAAAEA010000001.1"/>
</dbReference>
<dbReference type="PROSITE" id="PS50930">
    <property type="entry name" value="HTH_LYTTR"/>
    <property type="match status" value="1"/>
</dbReference>
<feature type="domain" description="HTH LytTR-type" evidence="3">
    <location>
        <begin position="200"/>
        <end position="287"/>
    </location>
</feature>
<evidence type="ECO:0000256" key="1">
    <source>
        <dbReference type="SAM" id="MobiDB-lite"/>
    </source>
</evidence>
<accession>A0ABY1NK14</accession>
<dbReference type="Pfam" id="PF04397">
    <property type="entry name" value="LytTR"/>
    <property type="match status" value="1"/>
</dbReference>
<keyword evidence="5" id="KW-1185">Reference proteome</keyword>
<dbReference type="Gene3D" id="2.40.50.1020">
    <property type="entry name" value="LytTr DNA-binding domain"/>
    <property type="match status" value="1"/>
</dbReference>
<evidence type="ECO:0000256" key="2">
    <source>
        <dbReference type="SAM" id="Phobius"/>
    </source>
</evidence>
<feature type="compositionally biased region" description="Basic and acidic residues" evidence="1">
    <location>
        <begin position="158"/>
        <end position="167"/>
    </location>
</feature>
<sequence>MEKRELGHAVIVAAIVAGMLAANEVARPQNWTPVGLYLYWATRIAIEAGLFLSTFQALFLAPQLSRRPVVHGCLAAVISFFPFVLAVTALDIVLGLPELDLSIGGPATPGPRLLPFAQELGYLIDNHLVLSLLLWCTIMFTRQPDIRRHPANETAEEIGARPPEKKGNATQTNGFEKKSDLEAGPPKLLKRLAPDLQGQLLRVEAQEHYVRLVTEDGNSMVLYRFGDILHELADIPGMQVHRSHWIADICVGRVYRQGHNLRISARDGETIPVSRKFSAQVQRRYETLFQKK</sequence>
<name>A0ABY1NK14_9HYPH</name>
<dbReference type="Proteomes" id="UP001157914">
    <property type="component" value="Unassembled WGS sequence"/>
</dbReference>
<dbReference type="GO" id="GO:0003677">
    <property type="term" value="F:DNA binding"/>
    <property type="evidence" value="ECO:0007669"/>
    <property type="project" value="UniProtKB-KW"/>
</dbReference>
<reference evidence="4 5" key="1">
    <citation type="submission" date="2017-05" db="EMBL/GenBank/DDBJ databases">
        <authorList>
            <person name="Varghese N."/>
            <person name="Submissions S."/>
        </authorList>
    </citation>
    <scope>NUCLEOTIDE SEQUENCE [LARGE SCALE GENOMIC DNA]</scope>
    <source>
        <strain evidence="4 5">DSM 15949</strain>
    </source>
</reference>
<keyword evidence="2" id="KW-0812">Transmembrane</keyword>
<gene>
    <name evidence="4" type="ORF">SAMN06265374_1266</name>
</gene>
<dbReference type="SMART" id="SM00850">
    <property type="entry name" value="LytTR"/>
    <property type="match status" value="1"/>
</dbReference>
<keyword evidence="2" id="KW-1133">Transmembrane helix</keyword>
<dbReference type="InterPro" id="IPR007492">
    <property type="entry name" value="LytTR_DNA-bd_dom"/>
</dbReference>
<feature type="transmembrane region" description="Helical" evidence="2">
    <location>
        <begin position="73"/>
        <end position="96"/>
    </location>
</feature>